<dbReference type="InterPro" id="IPR000515">
    <property type="entry name" value="MetI-like"/>
</dbReference>
<dbReference type="PROSITE" id="PS50928">
    <property type="entry name" value="ABC_TM1"/>
    <property type="match status" value="1"/>
</dbReference>
<evidence type="ECO:0000256" key="5">
    <source>
        <dbReference type="ARBA" id="ARBA00022692"/>
    </source>
</evidence>
<reference evidence="11 12" key="1">
    <citation type="journal article" date="2018" name="Nat. Biotechnol.">
        <title>A standardized bacterial taxonomy based on genome phylogeny substantially revises the tree of life.</title>
        <authorList>
            <person name="Parks D.H."/>
            <person name="Chuvochina M."/>
            <person name="Waite D.W."/>
            <person name="Rinke C."/>
            <person name="Skarshewski A."/>
            <person name="Chaumeil P.A."/>
            <person name="Hugenholtz P."/>
        </authorList>
    </citation>
    <scope>NUCLEOTIDE SEQUENCE [LARGE SCALE GENOMIC DNA]</scope>
    <source>
        <strain evidence="11">UBA9049</strain>
    </source>
</reference>
<dbReference type="NCBIfam" id="TIGR01726">
    <property type="entry name" value="HEQRo_perm_3TM"/>
    <property type="match status" value="1"/>
</dbReference>
<evidence type="ECO:0000256" key="1">
    <source>
        <dbReference type="ARBA" id="ARBA00004429"/>
    </source>
</evidence>
<feature type="transmembrane region" description="Helical" evidence="9">
    <location>
        <begin position="21"/>
        <end position="43"/>
    </location>
</feature>
<evidence type="ECO:0000256" key="4">
    <source>
        <dbReference type="ARBA" id="ARBA00022475"/>
    </source>
</evidence>
<gene>
    <name evidence="11" type="ORF">DCF82_17665</name>
</gene>
<keyword evidence="6" id="KW-0029">Amino-acid transport</keyword>
<evidence type="ECO:0000256" key="6">
    <source>
        <dbReference type="ARBA" id="ARBA00022970"/>
    </source>
</evidence>
<keyword evidence="8 9" id="KW-0472">Membrane</keyword>
<dbReference type="Gene3D" id="1.10.3720.10">
    <property type="entry name" value="MetI-like"/>
    <property type="match status" value="2"/>
</dbReference>
<dbReference type="InterPro" id="IPR010065">
    <property type="entry name" value="AA_ABC_transptr_permease_3TM"/>
</dbReference>
<comment type="caution">
    <text evidence="11">The sequence shown here is derived from an EMBL/GenBank/DDBJ whole genome shotgun (WGS) entry which is preliminary data.</text>
</comment>
<dbReference type="GO" id="GO:0022857">
    <property type="term" value="F:transmembrane transporter activity"/>
    <property type="evidence" value="ECO:0007669"/>
    <property type="project" value="InterPro"/>
</dbReference>
<feature type="transmembrane region" description="Helical" evidence="9">
    <location>
        <begin position="182"/>
        <end position="202"/>
    </location>
</feature>
<evidence type="ECO:0000259" key="10">
    <source>
        <dbReference type="PROSITE" id="PS50928"/>
    </source>
</evidence>
<keyword evidence="3 9" id="KW-0813">Transport</keyword>
<dbReference type="AlphaFoldDB" id="A0A3B8WHH9"/>
<evidence type="ECO:0000256" key="7">
    <source>
        <dbReference type="ARBA" id="ARBA00022989"/>
    </source>
</evidence>
<dbReference type="CDD" id="cd06261">
    <property type="entry name" value="TM_PBP2"/>
    <property type="match status" value="1"/>
</dbReference>
<feature type="transmembrane region" description="Helical" evidence="9">
    <location>
        <begin position="222"/>
        <end position="241"/>
    </location>
</feature>
<organism evidence="11 12">
    <name type="scientific">Marinobacter nauticus</name>
    <name type="common">Marinobacter hydrocarbonoclasticus</name>
    <name type="synonym">Marinobacter aquaeolei</name>
    <dbReference type="NCBI Taxonomy" id="2743"/>
    <lineage>
        <taxon>Bacteria</taxon>
        <taxon>Pseudomonadati</taxon>
        <taxon>Pseudomonadota</taxon>
        <taxon>Gammaproteobacteria</taxon>
        <taxon>Pseudomonadales</taxon>
        <taxon>Marinobacteraceae</taxon>
        <taxon>Marinobacter</taxon>
    </lineage>
</organism>
<feature type="transmembrane region" description="Helical" evidence="9">
    <location>
        <begin position="261"/>
        <end position="281"/>
    </location>
</feature>
<dbReference type="GO" id="GO:0043190">
    <property type="term" value="C:ATP-binding cassette (ABC) transporter complex"/>
    <property type="evidence" value="ECO:0007669"/>
    <property type="project" value="InterPro"/>
</dbReference>
<evidence type="ECO:0000256" key="3">
    <source>
        <dbReference type="ARBA" id="ARBA00022448"/>
    </source>
</evidence>
<dbReference type="InterPro" id="IPR043429">
    <property type="entry name" value="ArtM/GltK/GlnP/TcyL/YhdX-like"/>
</dbReference>
<dbReference type="PANTHER" id="PTHR30614:SF37">
    <property type="entry name" value="AMINO-ACID ABC TRANSPORTER PERMEASE PROTEIN YHDX-RELATED"/>
    <property type="match status" value="1"/>
</dbReference>
<feature type="transmembrane region" description="Helical" evidence="9">
    <location>
        <begin position="82"/>
        <end position="114"/>
    </location>
</feature>
<name>A0A3B8WHH9_MARNT</name>
<evidence type="ECO:0000256" key="2">
    <source>
        <dbReference type="ARBA" id="ARBA00010072"/>
    </source>
</evidence>
<feature type="transmembrane region" description="Helical" evidence="9">
    <location>
        <begin position="368"/>
        <end position="392"/>
    </location>
</feature>
<dbReference type="PANTHER" id="PTHR30614">
    <property type="entry name" value="MEMBRANE COMPONENT OF AMINO ACID ABC TRANSPORTER"/>
    <property type="match status" value="1"/>
</dbReference>
<evidence type="ECO:0000256" key="8">
    <source>
        <dbReference type="ARBA" id="ARBA00023136"/>
    </source>
</evidence>
<keyword evidence="7 9" id="KW-1133">Transmembrane helix</keyword>
<dbReference type="Pfam" id="PF00528">
    <property type="entry name" value="BPD_transp_1"/>
    <property type="match status" value="1"/>
</dbReference>
<feature type="transmembrane region" description="Helical" evidence="9">
    <location>
        <begin position="126"/>
        <end position="148"/>
    </location>
</feature>
<feature type="domain" description="ABC transmembrane type-1" evidence="10">
    <location>
        <begin position="90"/>
        <end position="389"/>
    </location>
</feature>
<dbReference type="SUPFAM" id="SSF161098">
    <property type="entry name" value="MetI-like"/>
    <property type="match status" value="1"/>
</dbReference>
<dbReference type="InterPro" id="IPR035906">
    <property type="entry name" value="MetI-like_sf"/>
</dbReference>
<dbReference type="Proteomes" id="UP000261325">
    <property type="component" value="Unassembled WGS sequence"/>
</dbReference>
<comment type="similarity">
    <text evidence="2">Belongs to the binding-protein-dependent transport system permease family. HisMQ subfamily.</text>
</comment>
<accession>A0A3B8WHH9</accession>
<dbReference type="GO" id="GO:0006865">
    <property type="term" value="P:amino acid transport"/>
    <property type="evidence" value="ECO:0007669"/>
    <property type="project" value="UniProtKB-KW"/>
</dbReference>
<evidence type="ECO:0000256" key="9">
    <source>
        <dbReference type="RuleBase" id="RU363032"/>
    </source>
</evidence>
<keyword evidence="4" id="KW-1003">Cell membrane</keyword>
<protein>
    <submittedName>
        <fullName evidence="11">Amino acid ABC transporter permease</fullName>
    </submittedName>
</protein>
<evidence type="ECO:0000313" key="12">
    <source>
        <dbReference type="Proteomes" id="UP000261325"/>
    </source>
</evidence>
<sequence>MPTLLRYLSYQGVPIWRNVYAIQWVSQIASGILVVVLVAWFFVNIGNAIQERDIPYGFGFLSREYQTPIGQHFLDYKSSDTFLYAFVVAATNTIVISIIGVALATALGIFVGVCRMSSNWIIAKAALVYIEFFRNVPLLVQLFFWFYIVLALPPVREGYVISQRFYINNAGISVPWPAVNDAGMAVTWLLTAAVAVVLGWAVHSRLTRRERNTGTPSNSQAWGIATAASIGAVAWLALSVAGDGSPFVISQPEPQGTFGRISGGFTAPGGMIALLIGLVTYTASFIAEIVRAGVQSVGRGQTEAARAVGLSALSTLRNVTFPQALRVIVPPMISQYLNLTKNSSLAGAIGYSDLTNVAKTMTQTAPAVSIFIMIMAAYLAMSLTFSLIGNLYNRHIRFNAS</sequence>
<keyword evidence="5 9" id="KW-0812">Transmembrane</keyword>
<dbReference type="EMBL" id="DLYI01000233">
    <property type="protein sequence ID" value="HAC29611.1"/>
    <property type="molecule type" value="Genomic_DNA"/>
</dbReference>
<comment type="subcellular location">
    <subcellularLocation>
        <location evidence="1">Cell inner membrane</location>
        <topology evidence="1">Multi-pass membrane protein</topology>
    </subcellularLocation>
    <subcellularLocation>
        <location evidence="9">Cell membrane</location>
        <topology evidence="9">Multi-pass membrane protein</topology>
    </subcellularLocation>
</comment>
<proteinExistence type="inferred from homology"/>
<evidence type="ECO:0000313" key="11">
    <source>
        <dbReference type="EMBL" id="HAC29611.1"/>
    </source>
</evidence>